<dbReference type="InterPro" id="IPR011991">
    <property type="entry name" value="ArsR-like_HTH"/>
</dbReference>
<dbReference type="NCBIfam" id="NF033788">
    <property type="entry name" value="HTH_metalloreg"/>
    <property type="match status" value="1"/>
</dbReference>
<evidence type="ECO:0000256" key="3">
    <source>
        <dbReference type="ARBA" id="ARBA00023163"/>
    </source>
</evidence>
<name>A0A542X858_9MICO</name>
<keyword evidence="1" id="KW-0805">Transcription regulation</keyword>
<keyword evidence="6" id="KW-1185">Reference proteome</keyword>
<dbReference type="InterPro" id="IPR036388">
    <property type="entry name" value="WH-like_DNA-bd_sf"/>
</dbReference>
<feature type="domain" description="HTH arsR-type" evidence="4">
    <location>
        <begin position="14"/>
        <end position="107"/>
    </location>
</feature>
<evidence type="ECO:0000313" key="5">
    <source>
        <dbReference type="EMBL" id="TQL32023.1"/>
    </source>
</evidence>
<evidence type="ECO:0000313" key="6">
    <source>
        <dbReference type="Proteomes" id="UP000318336"/>
    </source>
</evidence>
<dbReference type="PRINTS" id="PR00778">
    <property type="entry name" value="HTHARSR"/>
</dbReference>
<reference evidence="5 6" key="1">
    <citation type="submission" date="2019-06" db="EMBL/GenBank/DDBJ databases">
        <title>Sequencing the genomes of 1000 actinobacteria strains.</title>
        <authorList>
            <person name="Klenk H.-P."/>
        </authorList>
    </citation>
    <scope>NUCLEOTIDE SEQUENCE [LARGE SCALE GENOMIC DNA]</scope>
    <source>
        <strain evidence="5 6">DSM 24617</strain>
    </source>
</reference>
<keyword evidence="2" id="KW-0238">DNA-binding</keyword>
<comment type="caution">
    <text evidence="5">The sequence shown here is derived from an EMBL/GenBank/DDBJ whole genome shotgun (WGS) entry which is preliminary data.</text>
</comment>
<evidence type="ECO:0000256" key="2">
    <source>
        <dbReference type="ARBA" id="ARBA00023125"/>
    </source>
</evidence>
<dbReference type="InterPro" id="IPR051011">
    <property type="entry name" value="Metal_resp_trans_reg"/>
</dbReference>
<dbReference type="Proteomes" id="UP000318336">
    <property type="component" value="Unassembled WGS sequence"/>
</dbReference>
<dbReference type="PANTHER" id="PTHR43132:SF6">
    <property type="entry name" value="HTH-TYPE TRANSCRIPTIONAL REPRESSOR CZRA"/>
    <property type="match status" value="1"/>
</dbReference>
<accession>A0A542X858</accession>
<gene>
    <name evidence="5" type="ORF">FB554_0138</name>
</gene>
<dbReference type="EMBL" id="VFOK01000001">
    <property type="protein sequence ID" value="TQL32023.1"/>
    <property type="molecule type" value="Genomic_DNA"/>
</dbReference>
<evidence type="ECO:0000259" key="4">
    <source>
        <dbReference type="PROSITE" id="PS50987"/>
    </source>
</evidence>
<protein>
    <submittedName>
        <fullName evidence="5">ArsR family transcriptional regulator</fullName>
    </submittedName>
</protein>
<dbReference type="GO" id="GO:0003700">
    <property type="term" value="F:DNA-binding transcription factor activity"/>
    <property type="evidence" value="ECO:0007669"/>
    <property type="project" value="InterPro"/>
</dbReference>
<dbReference type="SMART" id="SM00418">
    <property type="entry name" value="HTH_ARSR"/>
    <property type="match status" value="1"/>
</dbReference>
<dbReference type="InterPro" id="IPR036390">
    <property type="entry name" value="WH_DNA-bd_sf"/>
</dbReference>
<dbReference type="AlphaFoldDB" id="A0A542X858"/>
<dbReference type="PANTHER" id="PTHR43132">
    <property type="entry name" value="ARSENICAL RESISTANCE OPERON REPRESSOR ARSR-RELATED"/>
    <property type="match status" value="1"/>
</dbReference>
<dbReference type="GO" id="GO:0003677">
    <property type="term" value="F:DNA binding"/>
    <property type="evidence" value="ECO:0007669"/>
    <property type="project" value="UniProtKB-KW"/>
</dbReference>
<keyword evidence="3" id="KW-0804">Transcription</keyword>
<dbReference type="InterPro" id="IPR001845">
    <property type="entry name" value="HTH_ArsR_DNA-bd_dom"/>
</dbReference>
<dbReference type="PROSITE" id="PS50987">
    <property type="entry name" value="HTH_ARSR_2"/>
    <property type="match status" value="1"/>
</dbReference>
<dbReference type="SUPFAM" id="SSF46785">
    <property type="entry name" value="Winged helix' DNA-binding domain"/>
    <property type="match status" value="1"/>
</dbReference>
<dbReference type="Gene3D" id="1.10.10.10">
    <property type="entry name" value="Winged helix-like DNA-binding domain superfamily/Winged helix DNA-binding domain"/>
    <property type="match status" value="1"/>
</dbReference>
<dbReference type="Pfam" id="PF01022">
    <property type="entry name" value="HTH_5"/>
    <property type="match status" value="1"/>
</dbReference>
<evidence type="ECO:0000256" key="1">
    <source>
        <dbReference type="ARBA" id="ARBA00023015"/>
    </source>
</evidence>
<organism evidence="5 6">
    <name type="scientific">Barrientosiimonas humi</name>
    <dbReference type="NCBI Taxonomy" id="999931"/>
    <lineage>
        <taxon>Bacteria</taxon>
        <taxon>Bacillati</taxon>
        <taxon>Actinomycetota</taxon>
        <taxon>Actinomycetes</taxon>
        <taxon>Micrococcales</taxon>
        <taxon>Dermacoccaceae</taxon>
        <taxon>Barrientosiimonas</taxon>
    </lineage>
</organism>
<dbReference type="RefSeq" id="WP_236022202.1">
    <property type="nucleotide sequence ID" value="NZ_CAJTBP010000001.1"/>
</dbReference>
<sequence>MPGKPRATRPQPRIAAADAAEIAQLMQALASPVRVQILGELQHGPSSVGELAELLDLSQPALSNQLRLLRNLRLVATERHGRHVHYSLHDEHVAELLTQSLRHQRHD</sequence>
<proteinExistence type="predicted"/>
<dbReference type="CDD" id="cd00090">
    <property type="entry name" value="HTH_ARSR"/>
    <property type="match status" value="1"/>
</dbReference>